<accession>A0A9P8TLA3</accession>
<keyword evidence="1" id="KW-0812">Transmembrane</keyword>
<evidence type="ECO:0000313" key="2">
    <source>
        <dbReference type="EMBL" id="KAH3682476.1"/>
    </source>
</evidence>
<evidence type="ECO:0000313" key="3">
    <source>
        <dbReference type="Proteomes" id="UP000774326"/>
    </source>
</evidence>
<sequence>MDPTFESLLWFKMNEPGCNGAKSSTAMPVLMSWKYGCWIGSGVDWSMIPSAMNVGGLRRCCLFIGFVSVNGATNDSLAMSLFVSIGLCTLLLLLSSGVAVVVVSKSSYWLSDIEEELSLCTMSCSSSSISVLLISPCSSSSYDSPSSSS</sequence>
<organism evidence="2 3">
    <name type="scientific">Wickerhamomyces pijperi</name>
    <name type="common">Yeast</name>
    <name type="synonym">Pichia pijperi</name>
    <dbReference type="NCBI Taxonomy" id="599730"/>
    <lineage>
        <taxon>Eukaryota</taxon>
        <taxon>Fungi</taxon>
        <taxon>Dikarya</taxon>
        <taxon>Ascomycota</taxon>
        <taxon>Saccharomycotina</taxon>
        <taxon>Saccharomycetes</taxon>
        <taxon>Phaffomycetales</taxon>
        <taxon>Wickerhamomycetaceae</taxon>
        <taxon>Wickerhamomyces</taxon>
    </lineage>
</organism>
<dbReference type="EMBL" id="JAEUBG010003683">
    <property type="protein sequence ID" value="KAH3682476.1"/>
    <property type="molecule type" value="Genomic_DNA"/>
</dbReference>
<dbReference type="Proteomes" id="UP000774326">
    <property type="component" value="Unassembled WGS sequence"/>
</dbReference>
<gene>
    <name evidence="2" type="ORF">WICPIJ_006569</name>
</gene>
<protein>
    <recommendedName>
        <fullName evidence="4">Transmembrane protein</fullName>
    </recommendedName>
</protein>
<keyword evidence="3" id="KW-1185">Reference proteome</keyword>
<feature type="transmembrane region" description="Helical" evidence="1">
    <location>
        <begin position="77"/>
        <end position="103"/>
    </location>
</feature>
<reference evidence="2" key="1">
    <citation type="journal article" date="2021" name="Open Biol.">
        <title>Shared evolutionary footprints suggest mitochondrial oxidative damage underlies multiple complex I losses in fungi.</title>
        <authorList>
            <person name="Schikora-Tamarit M.A."/>
            <person name="Marcet-Houben M."/>
            <person name="Nosek J."/>
            <person name="Gabaldon T."/>
        </authorList>
    </citation>
    <scope>NUCLEOTIDE SEQUENCE</scope>
    <source>
        <strain evidence="2">CBS2887</strain>
    </source>
</reference>
<keyword evidence="1" id="KW-0472">Membrane</keyword>
<keyword evidence="1" id="KW-1133">Transmembrane helix</keyword>
<evidence type="ECO:0008006" key="4">
    <source>
        <dbReference type="Google" id="ProtNLM"/>
    </source>
</evidence>
<name>A0A9P8TLA3_WICPI</name>
<comment type="caution">
    <text evidence="2">The sequence shown here is derived from an EMBL/GenBank/DDBJ whole genome shotgun (WGS) entry which is preliminary data.</text>
</comment>
<reference evidence="2" key="2">
    <citation type="submission" date="2021-01" db="EMBL/GenBank/DDBJ databases">
        <authorList>
            <person name="Schikora-Tamarit M.A."/>
        </authorList>
    </citation>
    <scope>NUCLEOTIDE SEQUENCE</scope>
    <source>
        <strain evidence="2">CBS2887</strain>
    </source>
</reference>
<dbReference type="AlphaFoldDB" id="A0A9P8TLA3"/>
<proteinExistence type="predicted"/>
<evidence type="ECO:0000256" key="1">
    <source>
        <dbReference type="SAM" id="Phobius"/>
    </source>
</evidence>